<evidence type="ECO:0000313" key="1">
    <source>
        <dbReference type="EMBL" id="NXH86808.1"/>
    </source>
</evidence>
<accession>A0A7K9NJ19</accession>
<dbReference type="GO" id="GO:0016874">
    <property type="term" value="F:ligase activity"/>
    <property type="evidence" value="ECO:0007669"/>
    <property type="project" value="UniProtKB-KW"/>
</dbReference>
<gene>
    <name evidence="1" type="primary">Rnf40</name>
    <name evidence="1" type="ORF">EDOCOE_R10315</name>
</gene>
<dbReference type="GO" id="GO:0016567">
    <property type="term" value="P:protein ubiquitination"/>
    <property type="evidence" value="ECO:0007669"/>
    <property type="project" value="UniProtKB-UniPathway"/>
</dbReference>
<protein>
    <submittedName>
        <fullName evidence="1">BRE1B ligase</fullName>
    </submittedName>
</protein>
<dbReference type="AlphaFoldDB" id="A0A7K9NJ19"/>
<reference evidence="1 2" key="1">
    <citation type="submission" date="2019-09" db="EMBL/GenBank/DDBJ databases">
        <title>Bird 10,000 Genomes (B10K) Project - Family phase.</title>
        <authorList>
            <person name="Zhang G."/>
        </authorList>
    </citation>
    <scope>NUCLEOTIDE SEQUENCE [LARGE SCALE GENOMIC DNA]</scope>
    <source>
        <strain evidence="1">B10K-DU-001-25</strain>
        <tissue evidence="1">Muscle</tissue>
    </source>
</reference>
<sequence length="96" mass="10509">NYCSVQVEAQLQVVQKLEEKERGLQSALGAVEKELNLRSQALELHKRKVRGAQVCPGVPQVCPGGLGCARLRELQVCAAENRAAKDKESLSLKRAQ</sequence>
<dbReference type="Proteomes" id="UP000526889">
    <property type="component" value="Unassembled WGS sequence"/>
</dbReference>
<proteinExistence type="predicted"/>
<name>A0A7K9NJ19_9CORV</name>
<keyword evidence="2" id="KW-1185">Reference proteome</keyword>
<feature type="non-terminal residue" evidence="1">
    <location>
        <position position="1"/>
    </location>
</feature>
<comment type="caution">
    <text evidence="1">The sequence shown here is derived from an EMBL/GenBank/DDBJ whole genome shotgun (WGS) entry which is preliminary data.</text>
</comment>
<dbReference type="EMBL" id="VWZW01004323">
    <property type="protein sequence ID" value="NXH86808.1"/>
    <property type="molecule type" value="Genomic_DNA"/>
</dbReference>
<evidence type="ECO:0000313" key="2">
    <source>
        <dbReference type="Proteomes" id="UP000526889"/>
    </source>
</evidence>
<organism evidence="1 2">
    <name type="scientific">Edolisoma coerulescens</name>
    <dbReference type="NCBI Taxonomy" id="2585810"/>
    <lineage>
        <taxon>Eukaryota</taxon>
        <taxon>Metazoa</taxon>
        <taxon>Chordata</taxon>
        <taxon>Craniata</taxon>
        <taxon>Vertebrata</taxon>
        <taxon>Euteleostomi</taxon>
        <taxon>Archelosauria</taxon>
        <taxon>Archosauria</taxon>
        <taxon>Dinosauria</taxon>
        <taxon>Saurischia</taxon>
        <taxon>Theropoda</taxon>
        <taxon>Coelurosauria</taxon>
        <taxon>Aves</taxon>
        <taxon>Neognathae</taxon>
        <taxon>Neoaves</taxon>
        <taxon>Telluraves</taxon>
        <taxon>Australaves</taxon>
        <taxon>Passeriformes</taxon>
        <taxon>Corvoidea</taxon>
        <taxon>Campephagidae</taxon>
        <taxon>Edolisoma</taxon>
    </lineage>
</organism>
<dbReference type="UniPathway" id="UPA00143"/>
<keyword evidence="1" id="KW-0436">Ligase</keyword>
<feature type="non-terminal residue" evidence="1">
    <location>
        <position position="96"/>
    </location>
</feature>